<feature type="compositionally biased region" description="Basic and acidic residues" evidence="1">
    <location>
        <begin position="395"/>
        <end position="407"/>
    </location>
</feature>
<dbReference type="InParanoid" id="A0A5C3NNW5"/>
<proteinExistence type="predicted"/>
<protein>
    <submittedName>
        <fullName evidence="2">Uncharacterized protein</fullName>
    </submittedName>
</protein>
<evidence type="ECO:0000256" key="1">
    <source>
        <dbReference type="SAM" id="MobiDB-lite"/>
    </source>
</evidence>
<dbReference type="Proteomes" id="UP000308197">
    <property type="component" value="Unassembled WGS sequence"/>
</dbReference>
<accession>A0A5C3NNW5</accession>
<feature type="region of interest" description="Disordered" evidence="1">
    <location>
        <begin position="315"/>
        <end position="353"/>
    </location>
</feature>
<evidence type="ECO:0000313" key="2">
    <source>
        <dbReference type="EMBL" id="TFK79216.1"/>
    </source>
</evidence>
<evidence type="ECO:0000313" key="3">
    <source>
        <dbReference type="Proteomes" id="UP000308197"/>
    </source>
</evidence>
<sequence length="424" mass="48207">MIHQGTFRARPDDTDLKRQSEVLDNAIALAERAQETAVEAADTAKMLDDVYQDVLERLVSLEERCSTLEDGNDGDDEADGHQTANQRNNALADALRACLRSLMHITDFSRKNLPAPLGNGIFWAEIEHVIDGETVVQRMLRPDWKRSWMDNKAGWLLDVIQRIQNEGWRYSTYPKTKFANLSHTTIERHVQTWFKGIVAKYNPPKAPKRTEAEAKLLVKMNNRKREKAKARAEVRKKVEELAHASWDWVFHWGYQSSDEDDVEPVAVKAFVADLEGNQRPEGEPVTRKVYRSRPPAWRTDPVNQRLDQLDVHVAEARKKKSSGRGNQYRPRIRGAPRADDKTKLPLPGKNGKCIPRDMINPDWLATAKGAEYDDRKFIADAGEIEGEDEESDDEERGRVDPDIDPRLYEAGGMGPGEGMTDESD</sequence>
<dbReference type="AlphaFoldDB" id="A0A5C3NNW5"/>
<feature type="compositionally biased region" description="Acidic residues" evidence="1">
    <location>
        <begin position="382"/>
        <end position="394"/>
    </location>
</feature>
<feature type="region of interest" description="Disordered" evidence="1">
    <location>
        <begin position="378"/>
        <end position="424"/>
    </location>
</feature>
<name>A0A5C3NNW5_9APHY</name>
<reference evidence="2 3" key="1">
    <citation type="journal article" date="2019" name="Nat. Ecol. Evol.">
        <title>Megaphylogeny resolves global patterns of mushroom evolution.</title>
        <authorList>
            <person name="Varga T."/>
            <person name="Krizsan K."/>
            <person name="Foldi C."/>
            <person name="Dima B."/>
            <person name="Sanchez-Garcia M."/>
            <person name="Sanchez-Ramirez S."/>
            <person name="Szollosi G.J."/>
            <person name="Szarkandi J.G."/>
            <person name="Papp V."/>
            <person name="Albert L."/>
            <person name="Andreopoulos W."/>
            <person name="Angelini C."/>
            <person name="Antonin V."/>
            <person name="Barry K.W."/>
            <person name="Bougher N.L."/>
            <person name="Buchanan P."/>
            <person name="Buyck B."/>
            <person name="Bense V."/>
            <person name="Catcheside P."/>
            <person name="Chovatia M."/>
            <person name="Cooper J."/>
            <person name="Damon W."/>
            <person name="Desjardin D."/>
            <person name="Finy P."/>
            <person name="Geml J."/>
            <person name="Haridas S."/>
            <person name="Hughes K."/>
            <person name="Justo A."/>
            <person name="Karasinski D."/>
            <person name="Kautmanova I."/>
            <person name="Kiss B."/>
            <person name="Kocsube S."/>
            <person name="Kotiranta H."/>
            <person name="LaButti K.M."/>
            <person name="Lechner B.E."/>
            <person name="Liimatainen K."/>
            <person name="Lipzen A."/>
            <person name="Lukacs Z."/>
            <person name="Mihaltcheva S."/>
            <person name="Morgado L.N."/>
            <person name="Niskanen T."/>
            <person name="Noordeloos M.E."/>
            <person name="Ohm R.A."/>
            <person name="Ortiz-Santana B."/>
            <person name="Ovrebo C."/>
            <person name="Racz N."/>
            <person name="Riley R."/>
            <person name="Savchenko A."/>
            <person name="Shiryaev A."/>
            <person name="Soop K."/>
            <person name="Spirin V."/>
            <person name="Szebenyi C."/>
            <person name="Tomsovsky M."/>
            <person name="Tulloss R.E."/>
            <person name="Uehling J."/>
            <person name="Grigoriev I.V."/>
            <person name="Vagvolgyi C."/>
            <person name="Papp T."/>
            <person name="Martin F.M."/>
            <person name="Miettinen O."/>
            <person name="Hibbett D.S."/>
            <person name="Nagy L.G."/>
        </authorList>
    </citation>
    <scope>NUCLEOTIDE SEQUENCE [LARGE SCALE GENOMIC DNA]</scope>
    <source>
        <strain evidence="2 3">HHB13444</strain>
    </source>
</reference>
<dbReference type="STRING" id="1314778.A0A5C3NNW5"/>
<organism evidence="2 3">
    <name type="scientific">Polyporus arcularius HHB13444</name>
    <dbReference type="NCBI Taxonomy" id="1314778"/>
    <lineage>
        <taxon>Eukaryota</taxon>
        <taxon>Fungi</taxon>
        <taxon>Dikarya</taxon>
        <taxon>Basidiomycota</taxon>
        <taxon>Agaricomycotina</taxon>
        <taxon>Agaricomycetes</taxon>
        <taxon>Polyporales</taxon>
        <taxon>Polyporaceae</taxon>
        <taxon>Polyporus</taxon>
    </lineage>
</organism>
<keyword evidence="3" id="KW-1185">Reference proteome</keyword>
<gene>
    <name evidence="2" type="ORF">K466DRAFT_570370</name>
</gene>
<dbReference type="EMBL" id="ML212120">
    <property type="protein sequence ID" value="TFK79216.1"/>
    <property type="molecule type" value="Genomic_DNA"/>
</dbReference>